<gene>
    <name evidence="1" type="ORF">PCOR1329_LOCUS71627</name>
</gene>
<name>A0ABN9X193_9DINO</name>
<organism evidence="1 2">
    <name type="scientific">Prorocentrum cordatum</name>
    <dbReference type="NCBI Taxonomy" id="2364126"/>
    <lineage>
        <taxon>Eukaryota</taxon>
        <taxon>Sar</taxon>
        <taxon>Alveolata</taxon>
        <taxon>Dinophyceae</taxon>
        <taxon>Prorocentrales</taxon>
        <taxon>Prorocentraceae</taxon>
        <taxon>Prorocentrum</taxon>
    </lineage>
</organism>
<evidence type="ECO:0000313" key="2">
    <source>
        <dbReference type="Proteomes" id="UP001189429"/>
    </source>
</evidence>
<accession>A0ABN9X193</accession>
<comment type="caution">
    <text evidence="1">The sequence shown here is derived from an EMBL/GenBank/DDBJ whole genome shotgun (WGS) entry which is preliminary data.</text>
</comment>
<proteinExistence type="predicted"/>
<keyword evidence="2" id="KW-1185">Reference proteome</keyword>
<evidence type="ECO:0000313" key="1">
    <source>
        <dbReference type="EMBL" id="CAK0891783.1"/>
    </source>
</evidence>
<protein>
    <submittedName>
        <fullName evidence="1">Uncharacterized protein</fullName>
    </submittedName>
</protein>
<dbReference type="Proteomes" id="UP001189429">
    <property type="component" value="Unassembled WGS sequence"/>
</dbReference>
<dbReference type="EMBL" id="CAUYUJ010019519">
    <property type="protein sequence ID" value="CAK0891783.1"/>
    <property type="molecule type" value="Genomic_DNA"/>
</dbReference>
<reference evidence="1" key="1">
    <citation type="submission" date="2023-10" db="EMBL/GenBank/DDBJ databases">
        <authorList>
            <person name="Chen Y."/>
            <person name="Shah S."/>
            <person name="Dougan E. K."/>
            <person name="Thang M."/>
            <person name="Chan C."/>
        </authorList>
    </citation>
    <scope>NUCLEOTIDE SEQUENCE [LARGE SCALE GENOMIC DNA]</scope>
</reference>
<sequence length="124" mass="13777">MGASLVHSSVHSFSFLEGRSSENAWLPRCLRRARLIPSALLLQSKYFSPVHPSRCLSERPLFARSFPTSHPERSFAFIALPSGDDLAADPLASHIRWASSCKMHIACSHPPPPDCQYFDLLACL</sequence>